<feature type="chain" id="PRO_5038963809" evidence="4">
    <location>
        <begin position="22"/>
        <end position="499"/>
    </location>
</feature>
<dbReference type="AlphaFoldDB" id="A0A9D0ZYS1"/>
<dbReference type="GO" id="GO:0043190">
    <property type="term" value="C:ATP-binding cassette (ABC) transporter complex"/>
    <property type="evidence" value="ECO:0007669"/>
    <property type="project" value="InterPro"/>
</dbReference>
<reference evidence="6" key="1">
    <citation type="submission" date="2020-10" db="EMBL/GenBank/DDBJ databases">
        <authorList>
            <person name="Gilroy R."/>
        </authorList>
    </citation>
    <scope>NUCLEOTIDE SEQUENCE</scope>
    <source>
        <strain evidence="6">ChiSjej3B21-11622</strain>
    </source>
</reference>
<dbReference type="Proteomes" id="UP000886886">
    <property type="component" value="Unassembled WGS sequence"/>
</dbReference>
<evidence type="ECO:0000256" key="3">
    <source>
        <dbReference type="ARBA" id="ARBA00022729"/>
    </source>
</evidence>
<feature type="signal peptide" evidence="4">
    <location>
        <begin position="1"/>
        <end position="21"/>
    </location>
</feature>
<comment type="similarity">
    <text evidence="1">Belongs to the bacterial solute-binding protein 5 family.</text>
</comment>
<sequence length="499" mass="54899">MKRLTALLAAAAMAVSLVGSALTVSASEGKTDLVIAMEVDIDTLHPSDYSTAVEHNILNQIYDTLIYMNLDGNHDPEPRLAESYEISEDGLDYTFHLRDDATFHDGTPVTAEDVKFSLELYMDSAYQGSKVTGLSSVEATDDHTVVCHLDNPYSPFLLGVSQVYIASKAYYESAGDDFVNAPVGSGPYKFVSRTSGSNVILEAYEDYYRGAPSIKDVTFEVIPDQATQAIALQTGEVNFANIDSSTLAQLQANDTITIAEVQNSSFTYVSMNLEKAPFDDVRVRQAINYAINRENLVSVCYDGEAEVNSNICSKDRFGYSEDQPQYTYDPEKAEELLAEAGIETPYDLGELLVAEQYSNIAAVIQSDLAAVGLNVTIGVQEFNSYIGNLTSGNYGITVLEMTLDGDSQMLEMAYGTEYIGTANNARYSDEEMDALFDEAQLETDQDARAEIFNEILTKAQEEAIYAVICNPLTLYAYNADLNCPEFPFEGLYSVYDFSW</sequence>
<dbReference type="Gene3D" id="3.10.105.10">
    <property type="entry name" value="Dipeptide-binding Protein, Domain 3"/>
    <property type="match status" value="1"/>
</dbReference>
<dbReference type="GO" id="GO:1904680">
    <property type="term" value="F:peptide transmembrane transporter activity"/>
    <property type="evidence" value="ECO:0007669"/>
    <property type="project" value="TreeGrafter"/>
</dbReference>
<dbReference type="Gene3D" id="3.90.76.10">
    <property type="entry name" value="Dipeptide-binding Protein, Domain 1"/>
    <property type="match status" value="1"/>
</dbReference>
<keyword evidence="2" id="KW-0813">Transport</keyword>
<dbReference type="InterPro" id="IPR039424">
    <property type="entry name" value="SBP_5"/>
</dbReference>
<evidence type="ECO:0000313" key="6">
    <source>
        <dbReference type="EMBL" id="HIQ98052.1"/>
    </source>
</evidence>
<accession>A0A9D0ZYS1</accession>
<dbReference type="Gene3D" id="3.40.190.10">
    <property type="entry name" value="Periplasmic binding protein-like II"/>
    <property type="match status" value="1"/>
</dbReference>
<dbReference type="InterPro" id="IPR030678">
    <property type="entry name" value="Peptide/Ni-bd"/>
</dbReference>
<dbReference type="PIRSF" id="PIRSF002741">
    <property type="entry name" value="MppA"/>
    <property type="match status" value="1"/>
</dbReference>
<dbReference type="SUPFAM" id="SSF53850">
    <property type="entry name" value="Periplasmic binding protein-like II"/>
    <property type="match status" value="1"/>
</dbReference>
<evidence type="ECO:0000313" key="7">
    <source>
        <dbReference type="Proteomes" id="UP000886886"/>
    </source>
</evidence>
<dbReference type="PANTHER" id="PTHR30290">
    <property type="entry name" value="PERIPLASMIC BINDING COMPONENT OF ABC TRANSPORTER"/>
    <property type="match status" value="1"/>
</dbReference>
<dbReference type="CDD" id="cd00995">
    <property type="entry name" value="PBP2_NikA_DppA_OppA_like"/>
    <property type="match status" value="1"/>
</dbReference>
<keyword evidence="3 4" id="KW-0732">Signal</keyword>
<proteinExistence type="inferred from homology"/>
<feature type="domain" description="Solute-binding protein family 5" evidence="5">
    <location>
        <begin position="76"/>
        <end position="405"/>
    </location>
</feature>
<dbReference type="GO" id="GO:0015833">
    <property type="term" value="P:peptide transport"/>
    <property type="evidence" value="ECO:0007669"/>
    <property type="project" value="TreeGrafter"/>
</dbReference>
<dbReference type="Pfam" id="PF00496">
    <property type="entry name" value="SBP_bac_5"/>
    <property type="match status" value="1"/>
</dbReference>
<gene>
    <name evidence="6" type="ORF">IAB26_15995</name>
</gene>
<evidence type="ECO:0000256" key="4">
    <source>
        <dbReference type="SAM" id="SignalP"/>
    </source>
</evidence>
<evidence type="ECO:0000256" key="1">
    <source>
        <dbReference type="ARBA" id="ARBA00005695"/>
    </source>
</evidence>
<protein>
    <submittedName>
        <fullName evidence="6">ABC transporter substrate-binding protein</fullName>
    </submittedName>
</protein>
<dbReference type="PANTHER" id="PTHR30290:SF9">
    <property type="entry name" value="OLIGOPEPTIDE-BINDING PROTEIN APPA"/>
    <property type="match status" value="1"/>
</dbReference>
<dbReference type="InterPro" id="IPR000914">
    <property type="entry name" value="SBP_5_dom"/>
</dbReference>
<reference evidence="6" key="2">
    <citation type="journal article" date="2021" name="PeerJ">
        <title>Extensive microbial diversity within the chicken gut microbiome revealed by metagenomics and culture.</title>
        <authorList>
            <person name="Gilroy R."/>
            <person name="Ravi A."/>
            <person name="Getino M."/>
            <person name="Pursley I."/>
            <person name="Horton D.L."/>
            <person name="Alikhan N.F."/>
            <person name="Baker D."/>
            <person name="Gharbi K."/>
            <person name="Hall N."/>
            <person name="Watson M."/>
            <person name="Adriaenssens E.M."/>
            <person name="Foster-Nyarko E."/>
            <person name="Jarju S."/>
            <person name="Secka A."/>
            <person name="Antonio M."/>
            <person name="Oren A."/>
            <person name="Chaudhuri R.R."/>
            <person name="La Ragione R."/>
            <person name="Hildebrand F."/>
            <person name="Pallen M.J."/>
        </authorList>
    </citation>
    <scope>NUCLEOTIDE SEQUENCE</scope>
    <source>
        <strain evidence="6">ChiSjej3B21-11622</strain>
    </source>
</reference>
<organism evidence="6 7">
    <name type="scientific">Candidatus Limivivens merdigallinarum</name>
    <dbReference type="NCBI Taxonomy" id="2840859"/>
    <lineage>
        <taxon>Bacteria</taxon>
        <taxon>Bacillati</taxon>
        <taxon>Bacillota</taxon>
        <taxon>Clostridia</taxon>
        <taxon>Lachnospirales</taxon>
        <taxon>Lachnospiraceae</taxon>
        <taxon>Lachnospiraceae incertae sedis</taxon>
        <taxon>Candidatus Limivivens</taxon>
    </lineage>
</organism>
<evidence type="ECO:0000256" key="2">
    <source>
        <dbReference type="ARBA" id="ARBA00022448"/>
    </source>
</evidence>
<name>A0A9D0ZYS1_9FIRM</name>
<evidence type="ECO:0000259" key="5">
    <source>
        <dbReference type="Pfam" id="PF00496"/>
    </source>
</evidence>
<comment type="caution">
    <text evidence="6">The sequence shown here is derived from an EMBL/GenBank/DDBJ whole genome shotgun (WGS) entry which is preliminary data.</text>
</comment>
<dbReference type="GO" id="GO:0042597">
    <property type="term" value="C:periplasmic space"/>
    <property type="evidence" value="ECO:0007669"/>
    <property type="project" value="UniProtKB-ARBA"/>
</dbReference>
<dbReference type="EMBL" id="DVFT01000231">
    <property type="protein sequence ID" value="HIQ98052.1"/>
    <property type="molecule type" value="Genomic_DNA"/>
</dbReference>